<organism evidence="3 4">
    <name type="scientific">Armillaria luteobubalina</name>
    <dbReference type="NCBI Taxonomy" id="153913"/>
    <lineage>
        <taxon>Eukaryota</taxon>
        <taxon>Fungi</taxon>
        <taxon>Dikarya</taxon>
        <taxon>Basidiomycota</taxon>
        <taxon>Agaricomycotina</taxon>
        <taxon>Agaricomycetes</taxon>
        <taxon>Agaricomycetidae</taxon>
        <taxon>Agaricales</taxon>
        <taxon>Marasmiineae</taxon>
        <taxon>Physalacriaceae</taxon>
        <taxon>Armillaria</taxon>
    </lineage>
</organism>
<dbReference type="EMBL" id="JAUEPU010000015">
    <property type="protein sequence ID" value="KAK0496225.1"/>
    <property type="molecule type" value="Genomic_DNA"/>
</dbReference>
<keyword evidence="3" id="KW-0378">Hydrolase</keyword>
<dbReference type="CDD" id="cd02181">
    <property type="entry name" value="GH16_fungal_Lam16A_glucanase"/>
    <property type="match status" value="1"/>
</dbReference>
<dbReference type="GO" id="GO:0009251">
    <property type="term" value="P:glucan catabolic process"/>
    <property type="evidence" value="ECO:0007669"/>
    <property type="project" value="TreeGrafter"/>
</dbReference>
<feature type="domain" description="GH16" evidence="2">
    <location>
        <begin position="29"/>
        <end position="328"/>
    </location>
</feature>
<dbReference type="Gene3D" id="2.60.120.200">
    <property type="match status" value="1"/>
</dbReference>
<dbReference type="InterPro" id="IPR000757">
    <property type="entry name" value="Beta-glucanase-like"/>
</dbReference>
<keyword evidence="1" id="KW-0732">Signal</keyword>
<accession>A0AA39Q4X7</accession>
<keyword evidence="4" id="KW-1185">Reference proteome</keyword>
<evidence type="ECO:0000259" key="2">
    <source>
        <dbReference type="PROSITE" id="PS51762"/>
    </source>
</evidence>
<feature type="chain" id="PRO_5041280887" evidence="1">
    <location>
        <begin position="25"/>
        <end position="391"/>
    </location>
</feature>
<evidence type="ECO:0000313" key="3">
    <source>
        <dbReference type="EMBL" id="KAK0496225.1"/>
    </source>
</evidence>
<comment type="caution">
    <text evidence="3">The sequence shown here is derived from an EMBL/GenBank/DDBJ whole genome shotgun (WGS) entry which is preliminary data.</text>
</comment>
<dbReference type="PANTHER" id="PTHR10963">
    <property type="entry name" value="GLYCOSYL HYDROLASE-RELATED"/>
    <property type="match status" value="1"/>
</dbReference>
<dbReference type="Pfam" id="PF26113">
    <property type="entry name" value="GH16_XgeA"/>
    <property type="match status" value="1"/>
</dbReference>
<dbReference type="InterPro" id="IPR050546">
    <property type="entry name" value="Glycosyl_Hydrlase_16"/>
</dbReference>
<evidence type="ECO:0000256" key="1">
    <source>
        <dbReference type="SAM" id="SignalP"/>
    </source>
</evidence>
<dbReference type="FunFam" id="2.60.120.200:FF:000179">
    <property type="entry name" value="Unplaced genomic scaffold supercont1.19, whole genome shotgun sequence"/>
    <property type="match status" value="1"/>
</dbReference>
<dbReference type="InterPro" id="IPR013320">
    <property type="entry name" value="ConA-like_dom_sf"/>
</dbReference>
<dbReference type="AlphaFoldDB" id="A0AA39Q4X7"/>
<name>A0AA39Q4X7_9AGAR</name>
<dbReference type="PROSITE" id="PS51762">
    <property type="entry name" value="GH16_2"/>
    <property type="match status" value="1"/>
</dbReference>
<proteinExistence type="predicted"/>
<dbReference type="GO" id="GO:0004553">
    <property type="term" value="F:hydrolase activity, hydrolyzing O-glycosyl compounds"/>
    <property type="evidence" value="ECO:0007669"/>
    <property type="project" value="InterPro"/>
</dbReference>
<sequence>MIWPGNSRLLLLLYVLFSCQLGSAYDIVRDYSGSTFFDRWDFFGNWDNLTLGDVWWLSKADAFAQGLTYVNSAGNAIMKVDNMHNVVNGQKRNSVRITSQDIYDVGSLWIIDLKHIPFGCSVWPAFWTKGYQDQWPVGGEIDIIEAINLMPNNQMALHTTSGCSHVPEAQQYQSGATTQTDCSLSSGCTVLELKENSLYTGLAAAGGGVWATQFDVTGIFIWFWSRSNVPASISATTASTGVDLSDWGPPSASYPATSCNIPEFFSAQNLVLDITLCGQWAGLSNLYFPSCGSGTGTCYSDSVVGPGSNFNDAYFEISYIRAYTTGAPAPTPNALVSISTSAPTALPTSLLAPSKPTASSLFSPGSAEGCQASMMWAIAAILLVGSLNFCL</sequence>
<protein>
    <submittedName>
        <fullName evidence="3">Glycoside hydrolase family 16 protein</fullName>
    </submittedName>
</protein>
<dbReference type="SUPFAM" id="SSF49899">
    <property type="entry name" value="Concanavalin A-like lectins/glucanases"/>
    <property type="match status" value="1"/>
</dbReference>
<reference evidence="3" key="1">
    <citation type="submission" date="2023-06" db="EMBL/GenBank/DDBJ databases">
        <authorList>
            <consortium name="Lawrence Berkeley National Laboratory"/>
            <person name="Ahrendt S."/>
            <person name="Sahu N."/>
            <person name="Indic B."/>
            <person name="Wong-Bajracharya J."/>
            <person name="Merenyi Z."/>
            <person name="Ke H.-M."/>
            <person name="Monk M."/>
            <person name="Kocsube S."/>
            <person name="Drula E."/>
            <person name="Lipzen A."/>
            <person name="Balint B."/>
            <person name="Henrissat B."/>
            <person name="Andreopoulos B."/>
            <person name="Martin F.M."/>
            <person name="Harder C.B."/>
            <person name="Rigling D."/>
            <person name="Ford K.L."/>
            <person name="Foster G.D."/>
            <person name="Pangilinan J."/>
            <person name="Papanicolaou A."/>
            <person name="Barry K."/>
            <person name="LaButti K."/>
            <person name="Viragh M."/>
            <person name="Koriabine M."/>
            <person name="Yan M."/>
            <person name="Riley R."/>
            <person name="Champramary S."/>
            <person name="Plett K.L."/>
            <person name="Tsai I.J."/>
            <person name="Slot J."/>
            <person name="Sipos G."/>
            <person name="Plett J."/>
            <person name="Nagy L.G."/>
            <person name="Grigoriev I.V."/>
        </authorList>
    </citation>
    <scope>NUCLEOTIDE SEQUENCE</scope>
    <source>
        <strain evidence="3">HWK02</strain>
    </source>
</reference>
<dbReference type="PANTHER" id="PTHR10963:SF24">
    <property type="entry name" value="GLYCOSIDASE C21B10.07-RELATED"/>
    <property type="match status" value="1"/>
</dbReference>
<gene>
    <name evidence="3" type="ORF">EDD18DRAFT_1165449</name>
</gene>
<feature type="signal peptide" evidence="1">
    <location>
        <begin position="1"/>
        <end position="24"/>
    </location>
</feature>
<dbReference type="Proteomes" id="UP001175228">
    <property type="component" value="Unassembled WGS sequence"/>
</dbReference>
<evidence type="ECO:0000313" key="4">
    <source>
        <dbReference type="Proteomes" id="UP001175228"/>
    </source>
</evidence>